<evidence type="ECO:0000313" key="1">
    <source>
        <dbReference type="EMBL" id="MQS18009.1"/>
    </source>
</evidence>
<organism evidence="2 3">
    <name type="scientific">Streptomyces kaniharaensis</name>
    <dbReference type="NCBI Taxonomy" id="212423"/>
    <lineage>
        <taxon>Bacteria</taxon>
        <taxon>Bacillati</taxon>
        <taxon>Actinomycetota</taxon>
        <taxon>Actinomycetes</taxon>
        <taxon>Kitasatosporales</taxon>
        <taxon>Streptomycetaceae</taxon>
        <taxon>Streptomyces</taxon>
    </lineage>
</organism>
<evidence type="ECO:0000313" key="2">
    <source>
        <dbReference type="EMBL" id="MQS18046.1"/>
    </source>
</evidence>
<evidence type="ECO:0000313" key="3">
    <source>
        <dbReference type="Proteomes" id="UP000450000"/>
    </source>
</evidence>
<dbReference type="EMBL" id="WBOF01000010">
    <property type="protein sequence ID" value="MQS18046.1"/>
    <property type="molecule type" value="Genomic_DNA"/>
</dbReference>
<gene>
    <name evidence="1" type="ORF">F7Q99_38935</name>
    <name evidence="2" type="ORF">F7Q99_39130</name>
</gene>
<name>A0A6N7L208_9ACTN</name>
<dbReference type="RefSeq" id="WP_153472031.1">
    <property type="nucleotide sequence ID" value="NZ_WBOF01000010.1"/>
</dbReference>
<evidence type="ECO:0008006" key="4">
    <source>
        <dbReference type="Google" id="ProtNLM"/>
    </source>
</evidence>
<dbReference type="EMBL" id="WBOF01000010">
    <property type="protein sequence ID" value="MQS18009.1"/>
    <property type="molecule type" value="Genomic_DNA"/>
</dbReference>
<dbReference type="Proteomes" id="UP000450000">
    <property type="component" value="Unassembled WGS sequence"/>
</dbReference>
<reference evidence="2 3" key="1">
    <citation type="submission" date="2019-09" db="EMBL/GenBank/DDBJ databases">
        <title>Genome Sequences of Streptomyces kaniharaensis ATCC 21070.</title>
        <authorList>
            <person name="Zhu W."/>
            <person name="De Crecy-Lagard V."/>
            <person name="Richards N.G."/>
        </authorList>
    </citation>
    <scope>NUCLEOTIDE SEQUENCE [LARGE SCALE GENOMIC DNA]</scope>
    <source>
        <strain evidence="2 3">SF-557</strain>
    </source>
</reference>
<comment type="caution">
    <text evidence="2">The sequence shown here is derived from an EMBL/GenBank/DDBJ whole genome shotgun (WGS) entry which is preliminary data.</text>
</comment>
<protein>
    <recommendedName>
        <fullName evidence="4">DUF4913 domain-containing protein</fullName>
    </recommendedName>
</protein>
<keyword evidence="3" id="KW-1185">Reference proteome</keyword>
<sequence>MSTDERPDLRLKPTAKVTDPAERRLVGMIDVVNRKVNDAASHVTKVDARLTTMEEIDLPGKVIEMSRILQGLAHREGTQTPLWNWSAMNAEQMYAALNHLVHWRETYWRRYFPAEYAAHMEPCWLKHGDVVHLLGALCGMWHWAHTEADASPLRQSEWLVRWKPLILKDLKSALDECRSAQQHVEPFEPDRPINLDAEQQEINGRVLAMQAREKAEQDERARAAAGSTGG</sequence>
<proteinExistence type="predicted"/>
<accession>A0A6N7L208</accession>
<dbReference type="OrthoDB" id="3535759at2"/>
<dbReference type="AlphaFoldDB" id="A0A6N7L208"/>